<proteinExistence type="predicted"/>
<keyword evidence="2" id="KW-1133">Transmembrane helix</keyword>
<dbReference type="RefSeq" id="WP_052281102.1">
    <property type="nucleotide sequence ID" value="NZ_BDCI01000047.1"/>
</dbReference>
<dbReference type="Pfam" id="PF19950">
    <property type="entry name" value="DUF6412"/>
    <property type="match status" value="1"/>
</dbReference>
<keyword evidence="2" id="KW-0812">Transmembrane</keyword>
<organism evidence="3 4">
    <name type="scientific">Nocardia vulneris</name>
    <dbReference type="NCBI Taxonomy" id="1141657"/>
    <lineage>
        <taxon>Bacteria</taxon>
        <taxon>Bacillati</taxon>
        <taxon>Actinomycetota</taxon>
        <taxon>Actinomycetes</taxon>
        <taxon>Mycobacteriales</taxon>
        <taxon>Nocardiaceae</taxon>
        <taxon>Nocardia</taxon>
    </lineage>
</organism>
<protein>
    <submittedName>
        <fullName evidence="3">Uncharacterized protein</fullName>
    </submittedName>
</protein>
<evidence type="ECO:0000256" key="2">
    <source>
        <dbReference type="SAM" id="Phobius"/>
    </source>
</evidence>
<gene>
    <name evidence="3" type="ORF">FG87_31835</name>
</gene>
<accession>A0ABR4Z879</accession>
<evidence type="ECO:0000313" key="4">
    <source>
        <dbReference type="Proteomes" id="UP000031364"/>
    </source>
</evidence>
<dbReference type="Proteomes" id="UP000031364">
    <property type="component" value="Unassembled WGS sequence"/>
</dbReference>
<sequence>MFTRAQLLAFAVFAALLPALTLFTLPDRPLSFALVGVIAASLFMALASIQTTRRILLPATRSDSPASAQQRRRGSFLRQSNPDTAGRPRPRAPGIADALTIVSA</sequence>
<dbReference type="InterPro" id="IPR045635">
    <property type="entry name" value="DUF6412"/>
</dbReference>
<evidence type="ECO:0000313" key="3">
    <source>
        <dbReference type="EMBL" id="KIA61349.1"/>
    </source>
</evidence>
<feature type="region of interest" description="Disordered" evidence="1">
    <location>
        <begin position="60"/>
        <end position="93"/>
    </location>
</feature>
<keyword evidence="4" id="KW-1185">Reference proteome</keyword>
<feature type="transmembrane region" description="Helical" evidence="2">
    <location>
        <begin position="31"/>
        <end position="49"/>
    </location>
</feature>
<keyword evidence="2" id="KW-0472">Membrane</keyword>
<comment type="caution">
    <text evidence="3">The sequence shown here is derived from an EMBL/GenBank/DDBJ whole genome shotgun (WGS) entry which is preliminary data.</text>
</comment>
<evidence type="ECO:0000256" key="1">
    <source>
        <dbReference type="SAM" id="MobiDB-lite"/>
    </source>
</evidence>
<dbReference type="EMBL" id="JNFP01000047">
    <property type="protein sequence ID" value="KIA61349.1"/>
    <property type="molecule type" value="Genomic_DNA"/>
</dbReference>
<name>A0ABR4Z879_9NOCA</name>
<reference evidence="3 4" key="1">
    <citation type="journal article" date="2014" name="Int. J. Syst. Evol. Microbiol.">
        <title>Nocardia vulneris sp. nov., isolated from wounds of human patients in North America.</title>
        <authorList>
            <person name="Lasker B.A."/>
            <person name="Bell M."/>
            <person name="Klenk H.P."/>
            <person name="Sproer C."/>
            <person name="Schumann C."/>
            <person name="Schumann P."/>
            <person name="Brown J.M."/>
        </authorList>
    </citation>
    <scope>NUCLEOTIDE SEQUENCE [LARGE SCALE GENOMIC DNA]</scope>
    <source>
        <strain evidence="3 4">W9851</strain>
    </source>
</reference>